<evidence type="ECO:0000313" key="1">
    <source>
        <dbReference type="EMBL" id="CAJ0593703.1"/>
    </source>
</evidence>
<evidence type="ECO:0000313" key="2">
    <source>
        <dbReference type="Proteomes" id="UP001176961"/>
    </source>
</evidence>
<dbReference type="InterPro" id="IPR016024">
    <property type="entry name" value="ARM-type_fold"/>
</dbReference>
<name>A0AA36DUK8_CYLNA</name>
<dbReference type="AlphaFoldDB" id="A0AA36DUK8"/>
<comment type="caution">
    <text evidence="1">The sequence shown here is derived from an EMBL/GenBank/DDBJ whole genome shotgun (WGS) entry which is preliminary data.</text>
</comment>
<dbReference type="SUPFAM" id="SSF48371">
    <property type="entry name" value="ARM repeat"/>
    <property type="match status" value="1"/>
</dbReference>
<gene>
    <name evidence="1" type="ORF">CYNAS_LOCUS5686</name>
</gene>
<keyword evidence="2" id="KW-1185">Reference proteome</keyword>
<protein>
    <submittedName>
        <fullName evidence="1">Uncharacterized protein</fullName>
    </submittedName>
</protein>
<dbReference type="Gene3D" id="1.25.10.10">
    <property type="entry name" value="Leucine-rich Repeat Variant"/>
    <property type="match status" value="1"/>
</dbReference>
<sequence length="421" mass="47132">MERLAEECELNCTEEKQIQVIEKCLPLVRADRDNKTISLGYLLLTRILEKCSPQCLRAAQSRLGKKLVDVKNNATVYGGLFLRQLLIRNPQVGNLHADVIFSIIMRLIDMALSSNDAILRDLAIEIYSIRYGCDDQMLERLLNTLAASLTPRLVSQEERNGILPLKSFGLSSLREDLCCLLFDTYSSALAYAKQAQYIVRGVLLPVLESGLNDEAIRDSSLGTIRSLCSNCGSALLPIISRIIIMLISKLDKPNSALFETLAHICRLYGPGSTLFRHFYVIFGAMRHPLDEQEYGESAASVLAAIVETSSFLVKPEVLMSVQRKICEEIIKNPSSPSYCRILIAFLSCTHEVVPPPVHVARTVLGRCVDPLQSQHLRALCDTISRPRIQNLASHEVIRRCDVEMQESSDHLEKEQACIRFS</sequence>
<organism evidence="1 2">
    <name type="scientific">Cylicocyclus nassatus</name>
    <name type="common">Nematode worm</name>
    <dbReference type="NCBI Taxonomy" id="53992"/>
    <lineage>
        <taxon>Eukaryota</taxon>
        <taxon>Metazoa</taxon>
        <taxon>Ecdysozoa</taxon>
        <taxon>Nematoda</taxon>
        <taxon>Chromadorea</taxon>
        <taxon>Rhabditida</taxon>
        <taxon>Rhabditina</taxon>
        <taxon>Rhabditomorpha</taxon>
        <taxon>Strongyloidea</taxon>
        <taxon>Strongylidae</taxon>
        <taxon>Cylicocyclus</taxon>
    </lineage>
</organism>
<proteinExistence type="predicted"/>
<dbReference type="EMBL" id="CATQJL010000112">
    <property type="protein sequence ID" value="CAJ0593703.1"/>
    <property type="molecule type" value="Genomic_DNA"/>
</dbReference>
<reference evidence="1" key="1">
    <citation type="submission" date="2023-07" db="EMBL/GenBank/DDBJ databases">
        <authorList>
            <consortium name="CYATHOMIX"/>
        </authorList>
    </citation>
    <scope>NUCLEOTIDE SEQUENCE</scope>
    <source>
        <strain evidence="1">N/A</strain>
    </source>
</reference>
<dbReference type="InterPro" id="IPR011989">
    <property type="entry name" value="ARM-like"/>
</dbReference>
<dbReference type="Proteomes" id="UP001176961">
    <property type="component" value="Unassembled WGS sequence"/>
</dbReference>
<accession>A0AA36DUK8</accession>